<keyword evidence="3" id="KW-1185">Reference proteome</keyword>
<dbReference type="HOGENOM" id="CLU_1922975_0_0_6"/>
<reference evidence="2" key="1">
    <citation type="submission" date="2015-12" db="EMBL/GenBank/DDBJ databases">
        <authorList>
            <person name="Tikhonova T.V."/>
            <person name="Pavlov A.R."/>
            <person name="Beletsky A.V."/>
            <person name="Mardanov A.V."/>
            <person name="Sorokin D.Y."/>
            <person name="Ravin N.V."/>
            <person name="Popov V.O."/>
        </authorList>
    </citation>
    <scope>NUCLEOTIDE SEQUENCE</scope>
    <source>
        <strain evidence="2">DSM 14787</strain>
    </source>
</reference>
<organism evidence="2 3">
    <name type="scientific">Thioalkalivibrio nitratireducens (strain DSM 14787 / UNIQEM 213 / ALEN2)</name>
    <dbReference type="NCBI Taxonomy" id="1255043"/>
    <lineage>
        <taxon>Bacteria</taxon>
        <taxon>Pseudomonadati</taxon>
        <taxon>Pseudomonadota</taxon>
        <taxon>Gammaproteobacteria</taxon>
        <taxon>Chromatiales</taxon>
        <taxon>Ectothiorhodospiraceae</taxon>
        <taxon>Thioalkalivibrio</taxon>
    </lineage>
</organism>
<dbReference type="eggNOG" id="ENOG50340Y7">
    <property type="taxonomic scope" value="Bacteria"/>
</dbReference>
<evidence type="ECO:0000313" key="3">
    <source>
        <dbReference type="Proteomes" id="UP000010809"/>
    </source>
</evidence>
<dbReference type="STRING" id="1255043.TVNIR_3232"/>
<accession>L0DZ79</accession>
<feature type="region of interest" description="Disordered" evidence="1">
    <location>
        <begin position="126"/>
        <end position="146"/>
    </location>
</feature>
<evidence type="ECO:0000256" key="1">
    <source>
        <dbReference type="SAM" id="MobiDB-lite"/>
    </source>
</evidence>
<name>L0DZ79_THIND</name>
<dbReference type="PATRIC" id="fig|1255043.3.peg.3261"/>
<protein>
    <submittedName>
        <fullName evidence="2">Uncharacterized protein</fullName>
    </submittedName>
</protein>
<sequence length="146" mass="16861">MCMKSQKITHIGEIRNELNKYRRGRKLDIHQFNQVARLAWLGRVVMQPLDPQDPDCTSFLVYVQEPDELAAHILDTDQELVGAMHIVDGKQAQALVRILRGGVEERAKLYQDLSRSDFYFRYFYRPDDAQNPSDERSSGPQGDHEG</sequence>
<evidence type="ECO:0000313" key="2">
    <source>
        <dbReference type="EMBL" id="AGA34869.1"/>
    </source>
</evidence>
<dbReference type="Proteomes" id="UP000010809">
    <property type="component" value="Chromosome"/>
</dbReference>
<gene>
    <name evidence="2" type="ordered locus">TVNIR_3232</name>
</gene>
<dbReference type="EMBL" id="CP003989">
    <property type="protein sequence ID" value="AGA34869.1"/>
    <property type="molecule type" value="Genomic_DNA"/>
</dbReference>
<proteinExistence type="predicted"/>
<dbReference type="KEGG" id="tni:TVNIR_3232"/>
<dbReference type="AlphaFoldDB" id="L0DZ79"/>